<evidence type="ECO:0000313" key="2">
    <source>
        <dbReference type="EMBL" id="MDQ0392879.1"/>
    </source>
</evidence>
<keyword evidence="2" id="KW-0067">ATP-binding</keyword>
<dbReference type="RefSeq" id="WP_307427476.1">
    <property type="nucleotide sequence ID" value="NZ_JAUSVK010000001.1"/>
</dbReference>
<keyword evidence="1" id="KW-0175">Coiled coil</keyword>
<dbReference type="InterPro" id="IPR027417">
    <property type="entry name" value="P-loop_NTPase"/>
</dbReference>
<dbReference type="Pfam" id="PF13558">
    <property type="entry name" value="SbcC_Walker_B"/>
    <property type="match status" value="1"/>
</dbReference>
<dbReference type="EMBL" id="JAUSVK010000001">
    <property type="protein sequence ID" value="MDQ0392879.1"/>
    <property type="molecule type" value="Genomic_DNA"/>
</dbReference>
<name>A0ABU0FFG2_9HYPH</name>
<accession>A0ABU0FFG2</accession>
<dbReference type="GO" id="GO:0005524">
    <property type="term" value="F:ATP binding"/>
    <property type="evidence" value="ECO:0007669"/>
    <property type="project" value="UniProtKB-KW"/>
</dbReference>
<organism evidence="2 3">
    <name type="scientific">Labrys monachus</name>
    <dbReference type="NCBI Taxonomy" id="217067"/>
    <lineage>
        <taxon>Bacteria</taxon>
        <taxon>Pseudomonadati</taxon>
        <taxon>Pseudomonadota</taxon>
        <taxon>Alphaproteobacteria</taxon>
        <taxon>Hyphomicrobiales</taxon>
        <taxon>Xanthobacteraceae</taxon>
        <taxon>Labrys</taxon>
    </lineage>
</organism>
<dbReference type="Proteomes" id="UP001237448">
    <property type="component" value="Unassembled WGS sequence"/>
</dbReference>
<protein>
    <submittedName>
        <fullName evidence="2">Energy-coupling factor transporter ATP-binding protein EcfA2</fullName>
    </submittedName>
</protein>
<evidence type="ECO:0000256" key="1">
    <source>
        <dbReference type="SAM" id="Coils"/>
    </source>
</evidence>
<gene>
    <name evidence="2" type="ORF">J3R73_002671</name>
</gene>
<feature type="coiled-coil region" evidence="1">
    <location>
        <begin position="887"/>
        <end position="914"/>
    </location>
</feature>
<keyword evidence="3" id="KW-1185">Reference proteome</keyword>
<proteinExistence type="predicted"/>
<evidence type="ECO:0000313" key="3">
    <source>
        <dbReference type="Proteomes" id="UP001237448"/>
    </source>
</evidence>
<feature type="coiled-coil region" evidence="1">
    <location>
        <begin position="303"/>
        <end position="337"/>
    </location>
</feature>
<dbReference type="Gene3D" id="3.40.50.300">
    <property type="entry name" value="P-loop containing nucleotide triphosphate hydrolases"/>
    <property type="match status" value="1"/>
</dbReference>
<reference evidence="2 3" key="1">
    <citation type="submission" date="2023-07" db="EMBL/GenBank/DDBJ databases">
        <title>Genomic Encyclopedia of Type Strains, Phase IV (KMG-IV): sequencing the most valuable type-strain genomes for metagenomic binning, comparative biology and taxonomic classification.</title>
        <authorList>
            <person name="Goeker M."/>
        </authorList>
    </citation>
    <scope>NUCLEOTIDE SEQUENCE [LARGE SCALE GENOMIC DNA]</scope>
    <source>
        <strain evidence="2 3">DSM 5896</strain>
    </source>
</reference>
<dbReference type="PANTHER" id="PTHR32182">
    <property type="entry name" value="DNA REPLICATION AND REPAIR PROTEIN RECF"/>
    <property type="match status" value="1"/>
</dbReference>
<keyword evidence="2" id="KW-0547">Nucleotide-binding</keyword>
<dbReference type="Pfam" id="PF13555">
    <property type="entry name" value="AAA_29"/>
    <property type="match status" value="1"/>
</dbReference>
<feature type="coiled-coil region" evidence="1">
    <location>
        <begin position="236"/>
        <end position="263"/>
    </location>
</feature>
<dbReference type="PANTHER" id="PTHR32182:SF0">
    <property type="entry name" value="DNA REPLICATION AND REPAIR PROTEIN RECF"/>
    <property type="match status" value="1"/>
</dbReference>
<sequence length="1147" mass="129489">MMHLRRISLVSWHLFARADLDLAGNGAILGKNATGKSTLIDLVQAVMTGGSGNLYRFNRSAGEGGGRSERTLRGYCLGQTDQHVTLREQGITHVALVFEDTAGLRPPVTLGLCLEARRNEEVRTSGRYVAEGVAIDSRHFVEAEGSEERPAPWALVRARLDLACRQAGGQLHQHPAAARTYIREYMRLLFTGRRSPDPDRFIKAFVMALSFEDMRSVEDFVRSYLLERNDIDIAELRESIQRYRQIQKDIHELERKLAALKLIRGEIERFDRLVAQEELGLRMQRLAVLLESGKALFANLEGKRRKKRALDTIEAEIERIDAEIESTAREEESLRAQIEATGVEGKRYGLKQEIALVERDRTDLLRRLKERHLGTARAVELLRHRERLKGLGLGEIFTALEAIEASSEGLAPPAWPRDPGAMEKRIAVAAAVAAERLPRLEDRRDEAIGYRRQCEHRIAEIRTRIAESRQGRVLLQPNTLALMEALRSRGFRPRALCQVLEVLDESWRNAAEALLGRDRETILVDPGHAEDAVSLLRRERDRFKGCRVANSRKLAGLAKAAQAGSLASILRSDDELAMALVVQRLGSIRLAETQEELFLPGRAIMRDGTYDDGIVIEVRHPDGLKIGRVAAELMLDRLQAELTDEQQLAQTHRGHADFLTDICGRLHLLTIAPAETETLETLASALAEIDDRRADLQERIDRVGLLLDPAIQESFSKVRRRLKVLHEERGERQTDRGGLRAELTALDIRLNAGEGEIGSWWSLRTRRRLFRDRLPDLASFIAVRPAYAKRSAGRSHGRAAQEIQDETRRLAQERQDCVADIRGKVIEYCVTFAAQRPFDRESDISAVVKIWAGETIGALEDNELIRYRQQADQAAERVIHLFRSSFIHELNSRFRNLETEMEDLRAALRSKQLHGEVYSLHALVKPEFRSLHDLARASENDERILLPLFGAAAAADHPYKQALGEVEKLLQDEELNFEVYQDYRNYYSFDLRMRNASGHETSYDRRRGVASGAERQVPFYVIIGAALASIYHGTRKAGDESARGMGLAVFDEAFSKLDGQNQRTILHFYNDVGLQVLIAAPTEKRAVVYENLDTVIDVFRFGDEAEAEVSHIKELARQAIRRANPQHLSDEDLRAQLAASAADAFSK</sequence>
<comment type="caution">
    <text evidence="2">The sequence shown here is derived from an EMBL/GenBank/DDBJ whole genome shotgun (WGS) entry which is preliminary data.</text>
</comment>
<dbReference type="SUPFAM" id="SSF52540">
    <property type="entry name" value="P-loop containing nucleoside triphosphate hydrolases"/>
    <property type="match status" value="1"/>
</dbReference>